<dbReference type="InterPro" id="IPR053150">
    <property type="entry name" value="Teicoplanin_resist-assoc"/>
</dbReference>
<feature type="transmembrane region" description="Helical" evidence="1">
    <location>
        <begin position="20"/>
        <end position="37"/>
    </location>
</feature>
<feature type="transmembrane region" description="Helical" evidence="1">
    <location>
        <begin position="73"/>
        <end position="92"/>
    </location>
</feature>
<feature type="transmembrane region" description="Helical" evidence="1">
    <location>
        <begin position="181"/>
        <end position="198"/>
    </location>
</feature>
<name>A0AAJ1QRQ8_9BACI</name>
<organism evidence="3 4">
    <name type="scientific">Peribacillus frigoritolerans</name>
    <dbReference type="NCBI Taxonomy" id="450367"/>
    <lineage>
        <taxon>Bacteria</taxon>
        <taxon>Bacillati</taxon>
        <taxon>Bacillota</taxon>
        <taxon>Bacilli</taxon>
        <taxon>Bacillales</taxon>
        <taxon>Bacillaceae</taxon>
        <taxon>Peribacillus</taxon>
    </lineage>
</organism>
<evidence type="ECO:0000313" key="3">
    <source>
        <dbReference type="EMBL" id="MDM5286599.1"/>
    </source>
</evidence>
<dbReference type="Pfam" id="PF04892">
    <property type="entry name" value="VanZ"/>
    <property type="match status" value="1"/>
</dbReference>
<dbReference type="InterPro" id="IPR006976">
    <property type="entry name" value="VanZ-like"/>
</dbReference>
<accession>A0AAJ1QRQ8</accession>
<evidence type="ECO:0000259" key="2">
    <source>
        <dbReference type="Pfam" id="PF04892"/>
    </source>
</evidence>
<proteinExistence type="predicted"/>
<feature type="transmembrane region" description="Helical" evidence="1">
    <location>
        <begin position="154"/>
        <end position="175"/>
    </location>
</feature>
<reference evidence="3" key="1">
    <citation type="submission" date="2023-06" db="EMBL/GenBank/DDBJ databases">
        <title>Comparative genomics of Bacillaceae isolates and their secondary metabolite potential.</title>
        <authorList>
            <person name="Song L."/>
            <person name="Nielsen L.J."/>
            <person name="Mohite O."/>
            <person name="Xu X."/>
            <person name="Weber T."/>
            <person name="Kovacs A.T."/>
        </authorList>
    </citation>
    <scope>NUCLEOTIDE SEQUENCE</scope>
    <source>
        <strain evidence="3">G1S1</strain>
    </source>
</reference>
<feature type="transmembrane region" description="Helical" evidence="1">
    <location>
        <begin position="43"/>
        <end position="61"/>
    </location>
</feature>
<sequence>MERNRRGELYVSKIGQAFPFAVASIVFVRFAIFLQLLLYLNPLVIMVVWFCILLFVSFAVLYFRGETVRVPRLLGQAVLLGYSLSLLVLLFFRPEGQVYSYNLIPFSTILSYLSEETNGLVSFYNLSANVGLFIPFGLYMLSREGQEPSAKRKFIYPLLSISGIEICQFVFRRGSLDVDDLILNMIGVYLGYILYPLFKKVVVFRSGKVKG</sequence>
<evidence type="ECO:0000256" key="1">
    <source>
        <dbReference type="SAM" id="Phobius"/>
    </source>
</evidence>
<dbReference type="PANTHER" id="PTHR36834:SF1">
    <property type="entry name" value="INTEGRAL MEMBRANE PROTEIN"/>
    <property type="match status" value="1"/>
</dbReference>
<evidence type="ECO:0000313" key="4">
    <source>
        <dbReference type="Proteomes" id="UP001238973"/>
    </source>
</evidence>
<feature type="transmembrane region" description="Helical" evidence="1">
    <location>
        <begin position="123"/>
        <end position="142"/>
    </location>
</feature>
<dbReference type="AlphaFoldDB" id="A0AAJ1QRQ8"/>
<gene>
    <name evidence="3" type="ORF">QUF85_25290</name>
</gene>
<feature type="domain" description="VanZ-like" evidence="2">
    <location>
        <begin position="82"/>
        <end position="198"/>
    </location>
</feature>
<keyword evidence="1" id="KW-0812">Transmembrane</keyword>
<dbReference type="EMBL" id="JAUCFI010000003">
    <property type="protein sequence ID" value="MDM5286599.1"/>
    <property type="molecule type" value="Genomic_DNA"/>
</dbReference>
<protein>
    <submittedName>
        <fullName evidence="3">VanZ family protein</fullName>
    </submittedName>
</protein>
<dbReference type="Proteomes" id="UP001238973">
    <property type="component" value="Unassembled WGS sequence"/>
</dbReference>
<dbReference type="PANTHER" id="PTHR36834">
    <property type="entry name" value="MEMBRANE PROTEIN-RELATED"/>
    <property type="match status" value="1"/>
</dbReference>
<keyword evidence="1" id="KW-0472">Membrane</keyword>
<dbReference type="RefSeq" id="WP_289351136.1">
    <property type="nucleotide sequence ID" value="NZ_JAUCFI010000003.1"/>
</dbReference>
<keyword evidence="1" id="KW-1133">Transmembrane helix</keyword>
<comment type="caution">
    <text evidence="3">The sequence shown here is derived from an EMBL/GenBank/DDBJ whole genome shotgun (WGS) entry which is preliminary data.</text>
</comment>